<dbReference type="GO" id="GO:0007165">
    <property type="term" value="P:signal transduction"/>
    <property type="evidence" value="ECO:0007669"/>
    <property type="project" value="InterPro"/>
</dbReference>
<protein>
    <recommendedName>
        <fullName evidence="1">TIR domain-containing protein</fullName>
    </recommendedName>
</protein>
<dbReference type="RefSeq" id="WP_080830756.1">
    <property type="nucleotide sequence ID" value="NZ_KY000025.1"/>
</dbReference>
<evidence type="ECO:0000313" key="3">
    <source>
        <dbReference type="EMBL" id="ASK41494.1"/>
    </source>
</evidence>
<evidence type="ECO:0000259" key="1">
    <source>
        <dbReference type="PROSITE" id="PS50104"/>
    </source>
</evidence>
<sequence length="346" mass="39423">MAFPHFGIVPKSYRRPVGFELDRAYMWIWFLNRSPWTRFFFSYNGADRKWAEWIGHEVEDAGHLAILQAWDFLPGTNFVLQMQDAAKTTDKTILVLSPDYLTSQFAASEWAAAFRTDPEGLKQKLLPIMVRQCEPQGLLSSIVYVDVCELGEDEAREVVRNAIAGKRGKPSANPVFPGTNRQEAGNFAVVAAQTGATRQKMPSLSVRHTDLDRKNFLRDGFSTIRRVFERNSKDVRRKEPRIQVDIEMNTNTDLRAEIFVDAMSVNACRVWLGGFHGSTSITFSEGRNFSDNSFSEMLTVEEDSEFYLKATMAMGYQQVSVDVKRMTPEEAGQYLWERLVARLSQA</sequence>
<reference evidence="3" key="1">
    <citation type="submission" date="2016-10" db="EMBL/GenBank/DDBJ databases">
        <title>Agrobacterium Ti plasmids: Classification based on T-DNA and Vir regions organization.</title>
        <authorList>
            <person name="Nabi N."/>
            <person name="Vial L."/>
            <person name="Ben Hafsa A."/>
            <person name="Chapulliot D."/>
            <person name="Berard A."/>
            <person name="Chauveau A."/>
            <person name="Le Paslier M.-C."/>
            <person name="Harzallah Skhiri F."/>
            <person name="Brunel D."/>
            <person name="Nesme X."/>
            <person name="Chaouachi M."/>
        </authorList>
    </citation>
    <scope>NUCLEOTIDE SEQUENCE</scope>
    <source>
        <strain evidence="2">AR125</strain>
        <strain evidence="3">CFBP5499</strain>
        <plasmid evidence="2">pTi_AR125</plasmid>
        <plasmid evidence="3">pTi_CFBP5499</plasmid>
    </source>
</reference>
<evidence type="ECO:0000313" key="2">
    <source>
        <dbReference type="EMBL" id="ASK40731.1"/>
    </source>
</evidence>
<name>A0A2Z2PDP8_9HYPH</name>
<dbReference type="EMBL" id="KY000025">
    <property type="protein sequence ID" value="ASK40731.1"/>
    <property type="molecule type" value="Genomic_DNA"/>
</dbReference>
<keyword evidence="3" id="KW-0614">Plasmid</keyword>
<geneLocation type="plasmid" evidence="3">
    <name>pTi_CFBP5499</name>
</geneLocation>
<dbReference type="Gene3D" id="3.40.50.10140">
    <property type="entry name" value="Toll/interleukin-1 receptor homology (TIR) domain"/>
    <property type="match status" value="1"/>
</dbReference>
<accession>A0A2Z2PDP8</accession>
<dbReference type="InterPro" id="IPR000157">
    <property type="entry name" value="TIR_dom"/>
</dbReference>
<dbReference type="EMBL" id="KY000029">
    <property type="protein sequence ID" value="ASK41494.1"/>
    <property type="molecule type" value="Genomic_DNA"/>
</dbReference>
<organism evidence="3">
    <name type="scientific">Agrobacterium genomosp. 6</name>
    <dbReference type="NCBI Taxonomy" id="1183411"/>
    <lineage>
        <taxon>Bacteria</taxon>
        <taxon>Pseudomonadati</taxon>
        <taxon>Pseudomonadota</taxon>
        <taxon>Alphaproteobacteria</taxon>
        <taxon>Hyphomicrobiales</taxon>
        <taxon>Rhizobiaceae</taxon>
        <taxon>Rhizobium/Agrobacterium group</taxon>
        <taxon>Agrobacterium</taxon>
        <taxon>Agrobacterium tumefaciens complex</taxon>
    </lineage>
</organism>
<proteinExistence type="predicted"/>
<dbReference type="PROSITE" id="PS50104">
    <property type="entry name" value="TIR"/>
    <property type="match status" value="1"/>
</dbReference>
<dbReference type="SUPFAM" id="SSF52200">
    <property type="entry name" value="Toll/Interleukin receptor TIR domain"/>
    <property type="match status" value="1"/>
</dbReference>
<dbReference type="Pfam" id="PF13676">
    <property type="entry name" value="TIR_2"/>
    <property type="match status" value="1"/>
</dbReference>
<dbReference type="InterPro" id="IPR035897">
    <property type="entry name" value="Toll_tir_struct_dom_sf"/>
</dbReference>
<dbReference type="SMART" id="SM00255">
    <property type="entry name" value="TIR"/>
    <property type="match status" value="1"/>
</dbReference>
<feature type="domain" description="TIR" evidence="1">
    <location>
        <begin position="35"/>
        <end position="167"/>
    </location>
</feature>
<geneLocation type="plasmid" evidence="2">
    <name>pTi_AR125</name>
</geneLocation>
<dbReference type="AlphaFoldDB" id="A0A2Z2PDP8"/>